<keyword evidence="3" id="KW-1185">Reference proteome</keyword>
<organism evidence="2 3">
    <name type="scientific">Botrytis byssoidea</name>
    <dbReference type="NCBI Taxonomy" id="139641"/>
    <lineage>
        <taxon>Eukaryota</taxon>
        <taxon>Fungi</taxon>
        <taxon>Dikarya</taxon>
        <taxon>Ascomycota</taxon>
        <taxon>Pezizomycotina</taxon>
        <taxon>Leotiomycetes</taxon>
        <taxon>Helotiales</taxon>
        <taxon>Sclerotiniaceae</taxon>
        <taxon>Botrytis</taxon>
    </lineage>
</organism>
<feature type="compositionally biased region" description="Basic and acidic residues" evidence="1">
    <location>
        <begin position="1"/>
        <end position="19"/>
    </location>
</feature>
<feature type="region of interest" description="Disordered" evidence="1">
    <location>
        <begin position="1"/>
        <end position="77"/>
    </location>
</feature>
<evidence type="ECO:0000313" key="2">
    <source>
        <dbReference type="EMBL" id="KAF7928033.1"/>
    </source>
</evidence>
<feature type="compositionally biased region" description="Polar residues" evidence="1">
    <location>
        <begin position="315"/>
        <end position="342"/>
    </location>
</feature>
<comment type="caution">
    <text evidence="2">The sequence shown here is derived from an EMBL/GenBank/DDBJ whole genome shotgun (WGS) entry which is preliminary data.</text>
</comment>
<dbReference type="EMBL" id="RCSW01000024">
    <property type="protein sequence ID" value="KAF7928033.1"/>
    <property type="molecule type" value="Genomic_DNA"/>
</dbReference>
<evidence type="ECO:0000313" key="3">
    <source>
        <dbReference type="Proteomes" id="UP000710849"/>
    </source>
</evidence>
<dbReference type="GeneID" id="62153419"/>
<dbReference type="AlphaFoldDB" id="A0A9P5I2F2"/>
<dbReference type="RefSeq" id="XP_038728713.1">
    <property type="nucleotide sequence ID" value="XM_038880346.1"/>
</dbReference>
<feature type="compositionally biased region" description="Low complexity" evidence="1">
    <location>
        <begin position="20"/>
        <end position="41"/>
    </location>
</feature>
<gene>
    <name evidence="2" type="ORF">EAE97_009831</name>
</gene>
<protein>
    <submittedName>
        <fullName evidence="2">Uncharacterized protein</fullName>
    </submittedName>
</protein>
<feature type="region of interest" description="Disordered" evidence="1">
    <location>
        <begin position="192"/>
        <end position="239"/>
    </location>
</feature>
<sequence>MSKSPHSRDEASHGRDRGAGRSSRATSRRQTSQSSSSTARARANHGSSQRRSPRDEVLQGSPSTTQARGSDGGYHAEASEVVSRSQSFMPSVSMSMLCSEFTPRVAPTTDTSMRDREHCGSCGEYREAPMLPEWWKGEHFTDHPECLAAYQAGTCQLERTDAQIEEANGSDAAFRGQINWVPPINTENPVQDCAPQTMSTSVWSQGASQPSTQPNNPSTFYNQSAGYADPTGQTGNTGYAPSSYVAQTAPHYSDNTGYIAPSYMLSPPVPSYPSNAASTSYAAPPGRIRTGLSPPGQAPATDYPPPPTHHISYNIPYSTQPQATHQPAPNNPPQGEQYASATSGLQQGSSHRGSSGHGHSHSQGRGSSRRDNRPKK</sequence>
<feature type="region of interest" description="Disordered" evidence="1">
    <location>
        <begin position="272"/>
        <end position="376"/>
    </location>
</feature>
<feature type="compositionally biased region" description="Low complexity" evidence="1">
    <location>
        <begin position="343"/>
        <end position="353"/>
    </location>
</feature>
<proteinExistence type="predicted"/>
<reference evidence="2 3" key="1">
    <citation type="journal article" date="2020" name="Genome Biol. Evol.">
        <title>Comparative genomics of Sclerotiniaceae.</title>
        <authorList>
            <person name="Valero Jimenez C.A."/>
            <person name="Steentjes M."/>
            <person name="Scholten O.E."/>
            <person name="Van Kan J.A.L."/>
        </authorList>
    </citation>
    <scope>NUCLEOTIDE SEQUENCE [LARGE SCALE GENOMIC DNA]</scope>
    <source>
        <strain evidence="2 3">MUCL 94</strain>
    </source>
</reference>
<dbReference type="Proteomes" id="UP000710849">
    <property type="component" value="Unassembled WGS sequence"/>
</dbReference>
<accession>A0A9P5I2F2</accession>
<evidence type="ECO:0000256" key="1">
    <source>
        <dbReference type="SAM" id="MobiDB-lite"/>
    </source>
</evidence>
<feature type="compositionally biased region" description="Polar residues" evidence="1">
    <location>
        <begin position="272"/>
        <end position="281"/>
    </location>
</feature>
<name>A0A9P5I2F2_9HELO</name>